<keyword evidence="9" id="KW-1185">Reference proteome</keyword>
<keyword evidence="2" id="KW-0813">Transport</keyword>
<organism evidence="8 9">
    <name type="scientific">Paenibacillus chartarius</name>
    <dbReference type="NCBI Taxonomy" id="747481"/>
    <lineage>
        <taxon>Bacteria</taxon>
        <taxon>Bacillati</taxon>
        <taxon>Bacillota</taxon>
        <taxon>Bacilli</taxon>
        <taxon>Bacillales</taxon>
        <taxon>Paenibacillaceae</taxon>
        <taxon>Paenibacillus</taxon>
    </lineage>
</organism>
<dbReference type="Gene3D" id="1.20.1250.20">
    <property type="entry name" value="MFS general substrate transporter like domains"/>
    <property type="match status" value="1"/>
</dbReference>
<feature type="transmembrane region" description="Helical" evidence="6">
    <location>
        <begin position="197"/>
        <end position="217"/>
    </location>
</feature>
<dbReference type="InterPro" id="IPR011701">
    <property type="entry name" value="MFS"/>
</dbReference>
<protein>
    <submittedName>
        <fullName evidence="8">MFS transporter</fullName>
    </submittedName>
</protein>
<evidence type="ECO:0000256" key="6">
    <source>
        <dbReference type="SAM" id="Phobius"/>
    </source>
</evidence>
<feature type="transmembrane region" description="Helical" evidence="6">
    <location>
        <begin position="82"/>
        <end position="101"/>
    </location>
</feature>
<dbReference type="PRINTS" id="PR01036">
    <property type="entry name" value="TCRTETB"/>
</dbReference>
<dbReference type="PROSITE" id="PS50850">
    <property type="entry name" value="MFS"/>
    <property type="match status" value="1"/>
</dbReference>
<evidence type="ECO:0000313" key="8">
    <source>
        <dbReference type="EMBL" id="MFC0211237.1"/>
    </source>
</evidence>
<evidence type="ECO:0000256" key="4">
    <source>
        <dbReference type="ARBA" id="ARBA00022989"/>
    </source>
</evidence>
<feature type="transmembrane region" description="Helical" evidence="6">
    <location>
        <begin position="168"/>
        <end position="185"/>
    </location>
</feature>
<sequence>MNSVSSAASPSVPNALVRVLSLTLFFSVMNATMFNIAVPDIAKQFSLLPSQVGWVVTGYSIIYAVGSLTYGKLADMYPLRRLITVGMTLFALGSVVGFLSQGYAMVIIARVLQSAGASCVPALAMLIPTRYFPPEGRGRVLGIVASTIAFSAGIGPIVGGLVTGTLGWRYLFLLSVLPVVTIPLYRRYLPPETAKPGKIDVFGAMLIGGAVATLLLVITRFSWPLLIIQLLLDAAAVFWMLRSPDPFVQAKLLRNNSYRSGLLTAFLANGAVFGVSFTTPLMLEGVNHLRSELVGLVMFPGAMSAAVMGWLGGQWADRKGTTPMILTALSMLIGGYFLLSTFTGISPWLIAVCLIVVNVGYSFIQASLAKVIGSTLPREQTGVGMGMYNLTTFLAGAVSGAAVSRILDAGTAGFHLNPAALSGDGAIFSNVYVGLCLVTVINLALFYRSFRGRAPGASAIEK</sequence>
<evidence type="ECO:0000256" key="5">
    <source>
        <dbReference type="ARBA" id="ARBA00023136"/>
    </source>
</evidence>
<dbReference type="RefSeq" id="WP_377468154.1">
    <property type="nucleotide sequence ID" value="NZ_JBHLWN010000014.1"/>
</dbReference>
<accession>A0ABV6DF22</accession>
<dbReference type="Proteomes" id="UP001589776">
    <property type="component" value="Unassembled WGS sequence"/>
</dbReference>
<dbReference type="EMBL" id="JBHLWN010000014">
    <property type="protein sequence ID" value="MFC0211237.1"/>
    <property type="molecule type" value="Genomic_DNA"/>
</dbReference>
<proteinExistence type="predicted"/>
<evidence type="ECO:0000256" key="2">
    <source>
        <dbReference type="ARBA" id="ARBA00022448"/>
    </source>
</evidence>
<feature type="transmembrane region" description="Helical" evidence="6">
    <location>
        <begin position="52"/>
        <end position="70"/>
    </location>
</feature>
<feature type="transmembrane region" description="Helical" evidence="6">
    <location>
        <begin position="223"/>
        <end position="241"/>
    </location>
</feature>
<feature type="transmembrane region" description="Helical" evidence="6">
    <location>
        <begin position="427"/>
        <end position="447"/>
    </location>
</feature>
<name>A0ABV6DF22_9BACL</name>
<dbReference type="Pfam" id="PF07690">
    <property type="entry name" value="MFS_1"/>
    <property type="match status" value="1"/>
</dbReference>
<dbReference type="CDD" id="cd17321">
    <property type="entry name" value="MFS_MMR_MDR_like"/>
    <property type="match status" value="1"/>
</dbReference>
<reference evidence="8 9" key="1">
    <citation type="submission" date="2024-09" db="EMBL/GenBank/DDBJ databases">
        <authorList>
            <person name="Sun Q."/>
            <person name="Mori K."/>
        </authorList>
    </citation>
    <scope>NUCLEOTIDE SEQUENCE [LARGE SCALE GENOMIC DNA]</scope>
    <source>
        <strain evidence="8 9">CCM 7759</strain>
    </source>
</reference>
<dbReference type="SUPFAM" id="SSF103473">
    <property type="entry name" value="MFS general substrate transporter"/>
    <property type="match status" value="1"/>
</dbReference>
<evidence type="ECO:0000256" key="1">
    <source>
        <dbReference type="ARBA" id="ARBA00004651"/>
    </source>
</evidence>
<dbReference type="PANTHER" id="PTHR42718:SF9">
    <property type="entry name" value="MAJOR FACILITATOR SUPERFAMILY MULTIDRUG TRANSPORTER MFSC"/>
    <property type="match status" value="1"/>
</dbReference>
<evidence type="ECO:0000313" key="9">
    <source>
        <dbReference type="Proteomes" id="UP001589776"/>
    </source>
</evidence>
<comment type="caution">
    <text evidence="8">The sequence shown here is derived from an EMBL/GenBank/DDBJ whole genome shotgun (WGS) entry which is preliminary data.</text>
</comment>
<feature type="transmembrane region" description="Helical" evidence="6">
    <location>
        <begin position="12"/>
        <end position="32"/>
    </location>
</feature>
<keyword evidence="4 6" id="KW-1133">Transmembrane helix</keyword>
<feature type="transmembrane region" description="Helical" evidence="6">
    <location>
        <begin position="345"/>
        <end position="364"/>
    </location>
</feature>
<gene>
    <name evidence="8" type="ORF">ACFFK0_02030</name>
</gene>
<dbReference type="InterPro" id="IPR036259">
    <property type="entry name" value="MFS_trans_sf"/>
</dbReference>
<feature type="domain" description="Major facilitator superfamily (MFS) profile" evidence="7">
    <location>
        <begin position="16"/>
        <end position="451"/>
    </location>
</feature>
<feature type="transmembrane region" description="Helical" evidence="6">
    <location>
        <begin position="262"/>
        <end position="281"/>
    </location>
</feature>
<feature type="transmembrane region" description="Helical" evidence="6">
    <location>
        <begin position="140"/>
        <end position="162"/>
    </location>
</feature>
<dbReference type="Gene3D" id="1.20.1720.10">
    <property type="entry name" value="Multidrug resistance protein D"/>
    <property type="match status" value="1"/>
</dbReference>
<feature type="transmembrane region" description="Helical" evidence="6">
    <location>
        <begin position="385"/>
        <end position="407"/>
    </location>
</feature>
<feature type="transmembrane region" description="Helical" evidence="6">
    <location>
        <begin position="323"/>
        <end position="339"/>
    </location>
</feature>
<evidence type="ECO:0000259" key="7">
    <source>
        <dbReference type="PROSITE" id="PS50850"/>
    </source>
</evidence>
<keyword evidence="3 6" id="KW-0812">Transmembrane</keyword>
<dbReference type="InterPro" id="IPR020846">
    <property type="entry name" value="MFS_dom"/>
</dbReference>
<keyword evidence="5 6" id="KW-0472">Membrane</keyword>
<comment type="subcellular location">
    <subcellularLocation>
        <location evidence="1">Cell membrane</location>
        <topology evidence="1">Multi-pass membrane protein</topology>
    </subcellularLocation>
</comment>
<evidence type="ECO:0000256" key="3">
    <source>
        <dbReference type="ARBA" id="ARBA00022692"/>
    </source>
</evidence>
<feature type="transmembrane region" description="Helical" evidence="6">
    <location>
        <begin position="293"/>
        <end position="311"/>
    </location>
</feature>
<dbReference type="PANTHER" id="PTHR42718">
    <property type="entry name" value="MAJOR FACILITATOR SUPERFAMILY MULTIDRUG TRANSPORTER MFSC"/>
    <property type="match status" value="1"/>
</dbReference>